<evidence type="ECO:0000313" key="1">
    <source>
        <dbReference type="EMBL" id="AKU93473.1"/>
    </source>
</evidence>
<dbReference type="EMBL" id="CP012333">
    <property type="protein sequence ID" value="AKU93473.1"/>
    <property type="molecule type" value="Genomic_DNA"/>
</dbReference>
<dbReference type="KEGG" id="llu:AKJ09_00137"/>
<sequence length="197" mass="22377">MKIERSAAERVFEVIRRDELRMACLRAVRELALPDAWIGAGFVRNAVWDAMVSRTSDPTQHDVDVLFFDPSWSALPVAEAEQRERILEARLTELVPALAGQWSVTNQARMAGYNGDEPYRNTEHAISHWAETATAIALRLDTNDEMQLIAPHGLADLFAHVVRRSPAFANKHEAWAARLAAKRWLERWPTIRIVDDV</sequence>
<keyword evidence="2" id="KW-1185">Reference proteome</keyword>
<dbReference type="RefSeq" id="WP_205633557.1">
    <property type="nucleotide sequence ID" value="NZ_CP012333.1"/>
</dbReference>
<dbReference type="AlphaFoldDB" id="A0A0K1PIV4"/>
<dbReference type="PATRIC" id="fig|1391654.3.peg.151"/>
<name>A0A0K1PIV4_9BACT</name>
<dbReference type="InterPro" id="IPR009267">
    <property type="entry name" value="NTP_transf_6"/>
</dbReference>
<proteinExistence type="predicted"/>
<gene>
    <name evidence="1" type="ORF">AKJ09_00137</name>
</gene>
<protein>
    <recommendedName>
        <fullName evidence="3">Nucleotidyltransferase family protein</fullName>
    </recommendedName>
</protein>
<reference evidence="1 2" key="1">
    <citation type="submission" date="2015-08" db="EMBL/GenBank/DDBJ databases">
        <authorList>
            <person name="Babu N.S."/>
            <person name="Beckwith C.J."/>
            <person name="Beseler K.G."/>
            <person name="Brison A."/>
            <person name="Carone J.V."/>
            <person name="Caskin T.P."/>
            <person name="Diamond M."/>
            <person name="Durham M.E."/>
            <person name="Foxe J.M."/>
            <person name="Go M."/>
            <person name="Henderson B.A."/>
            <person name="Jones I.B."/>
            <person name="McGettigan J.A."/>
            <person name="Micheletti S.J."/>
            <person name="Nasrallah M.E."/>
            <person name="Ortiz D."/>
            <person name="Piller C.R."/>
            <person name="Privatt S.R."/>
            <person name="Schneider S.L."/>
            <person name="Sharp S."/>
            <person name="Smith T.C."/>
            <person name="Stanton J.D."/>
            <person name="Ullery H.E."/>
            <person name="Wilson R.J."/>
            <person name="Serrano M.G."/>
            <person name="Buck G."/>
            <person name="Lee V."/>
            <person name="Wang Y."/>
            <person name="Carvalho R."/>
            <person name="Voegtly L."/>
            <person name="Shi R."/>
            <person name="Duckworth R."/>
            <person name="Johnson A."/>
            <person name="Loviza R."/>
            <person name="Walstead R."/>
            <person name="Shah Z."/>
            <person name="Kiflezghi M."/>
            <person name="Wade K."/>
            <person name="Ball S.L."/>
            <person name="Bradley K.W."/>
            <person name="Asai D.J."/>
            <person name="Bowman C.A."/>
            <person name="Russell D.A."/>
            <person name="Pope W.H."/>
            <person name="Jacobs-Sera D."/>
            <person name="Hendrix R.W."/>
            <person name="Hatfull G.F."/>
        </authorList>
    </citation>
    <scope>NUCLEOTIDE SEQUENCE [LARGE SCALE GENOMIC DNA]</scope>
    <source>
        <strain evidence="1 2">DSM 27648</strain>
    </source>
</reference>
<dbReference type="PANTHER" id="PTHR39166:SF1">
    <property type="entry name" value="BLL1166 PROTEIN"/>
    <property type="match status" value="1"/>
</dbReference>
<accession>A0A0K1PIV4</accession>
<dbReference type="PANTHER" id="PTHR39166">
    <property type="entry name" value="BLL1166 PROTEIN"/>
    <property type="match status" value="1"/>
</dbReference>
<organism evidence="1 2">
    <name type="scientific">Labilithrix luteola</name>
    <dbReference type="NCBI Taxonomy" id="1391654"/>
    <lineage>
        <taxon>Bacteria</taxon>
        <taxon>Pseudomonadati</taxon>
        <taxon>Myxococcota</taxon>
        <taxon>Polyangia</taxon>
        <taxon>Polyangiales</taxon>
        <taxon>Labilitrichaceae</taxon>
        <taxon>Labilithrix</taxon>
    </lineage>
</organism>
<dbReference type="Pfam" id="PF06042">
    <property type="entry name" value="NTP_transf_6"/>
    <property type="match status" value="1"/>
</dbReference>
<dbReference type="STRING" id="1391654.AKJ09_00137"/>
<evidence type="ECO:0000313" key="2">
    <source>
        <dbReference type="Proteomes" id="UP000064967"/>
    </source>
</evidence>
<dbReference type="Proteomes" id="UP000064967">
    <property type="component" value="Chromosome"/>
</dbReference>
<evidence type="ECO:0008006" key="3">
    <source>
        <dbReference type="Google" id="ProtNLM"/>
    </source>
</evidence>